<gene>
    <name evidence="2" type="ORF">PPTG_23497</name>
</gene>
<dbReference type="EMBL" id="KI669600">
    <property type="protein sequence ID" value="ETN05328.1"/>
    <property type="molecule type" value="Genomic_DNA"/>
</dbReference>
<reference evidence="3" key="1">
    <citation type="submission" date="2011-12" db="EMBL/GenBank/DDBJ databases">
        <authorList>
            <consortium name="The Broad Institute Genome Sequencing Platform"/>
            <person name="Russ C."/>
            <person name="Tyler B."/>
            <person name="Panabieres F."/>
            <person name="Shan W."/>
            <person name="Tripathy S."/>
            <person name="Grunwald N."/>
            <person name="Machado M."/>
            <person name="Young S.K."/>
            <person name="Zeng Q."/>
            <person name="Gargeya S."/>
            <person name="Fitzgerald M."/>
            <person name="Haas B."/>
            <person name="Abouelleil A."/>
            <person name="Alvarado L."/>
            <person name="Arachchi H.M."/>
            <person name="Berlin A."/>
            <person name="Chapman S.B."/>
            <person name="Gearin G."/>
            <person name="Goldberg J."/>
            <person name="Griggs A."/>
            <person name="Gujja S."/>
            <person name="Hansen M."/>
            <person name="Heiman D."/>
            <person name="Howarth C."/>
            <person name="Larimer J."/>
            <person name="Lui A."/>
            <person name="MacDonald P.J.P."/>
            <person name="McCowen C."/>
            <person name="Montmayeur A."/>
            <person name="Murphy C."/>
            <person name="Neiman D."/>
            <person name="Pearson M."/>
            <person name="Priest M."/>
            <person name="Roberts A."/>
            <person name="Saif S."/>
            <person name="Shea T."/>
            <person name="Sisk P."/>
            <person name="Stolte C."/>
            <person name="Sykes S."/>
            <person name="Wortman J."/>
            <person name="Nusbaum C."/>
            <person name="Birren B."/>
        </authorList>
    </citation>
    <scope>NUCLEOTIDE SEQUENCE [LARGE SCALE GENOMIC DNA]</scope>
    <source>
        <strain evidence="3">INRA-310</strain>
    </source>
</reference>
<dbReference type="VEuPathDB" id="FungiDB:PPTG_23497"/>
<protein>
    <submittedName>
        <fullName evidence="2">Uncharacterized protein</fullName>
    </submittedName>
</protein>
<evidence type="ECO:0000313" key="2">
    <source>
        <dbReference type="EMBL" id="ETN05328.1"/>
    </source>
</evidence>
<dbReference type="RefSeq" id="XP_008909303.1">
    <property type="nucleotide sequence ID" value="XM_008911055.1"/>
</dbReference>
<dbReference type="Proteomes" id="UP000018817">
    <property type="component" value="Unassembled WGS sequence"/>
</dbReference>
<reference evidence="2 3" key="2">
    <citation type="submission" date="2013-11" db="EMBL/GenBank/DDBJ databases">
        <title>The Genome Sequence of Phytophthora parasitica INRA-310.</title>
        <authorList>
            <consortium name="The Broad Institute Genomics Platform"/>
            <person name="Russ C."/>
            <person name="Tyler B."/>
            <person name="Panabieres F."/>
            <person name="Shan W."/>
            <person name="Tripathy S."/>
            <person name="Grunwald N."/>
            <person name="Machado M."/>
            <person name="Johnson C.S."/>
            <person name="Arredondo F."/>
            <person name="Hong C."/>
            <person name="Coffey M."/>
            <person name="Young S.K."/>
            <person name="Zeng Q."/>
            <person name="Gargeya S."/>
            <person name="Fitzgerald M."/>
            <person name="Abouelleil A."/>
            <person name="Alvarado L."/>
            <person name="Chapman S.B."/>
            <person name="Gainer-Dewar J."/>
            <person name="Goldberg J."/>
            <person name="Griggs A."/>
            <person name="Gujja S."/>
            <person name="Hansen M."/>
            <person name="Howarth C."/>
            <person name="Imamovic A."/>
            <person name="Ireland A."/>
            <person name="Larimer J."/>
            <person name="McCowan C."/>
            <person name="Murphy C."/>
            <person name="Pearson M."/>
            <person name="Poon T.W."/>
            <person name="Priest M."/>
            <person name="Roberts A."/>
            <person name="Saif S."/>
            <person name="Shea T."/>
            <person name="Sykes S."/>
            <person name="Wortman J."/>
            <person name="Nusbaum C."/>
            <person name="Birren B."/>
        </authorList>
    </citation>
    <scope>NUCLEOTIDE SEQUENCE [LARGE SCALE GENOMIC DNA]</scope>
    <source>
        <strain evidence="2 3">INRA-310</strain>
    </source>
</reference>
<feature type="region of interest" description="Disordered" evidence="1">
    <location>
        <begin position="41"/>
        <end position="70"/>
    </location>
</feature>
<accession>W2PWK6</accession>
<evidence type="ECO:0000313" key="3">
    <source>
        <dbReference type="Proteomes" id="UP000018817"/>
    </source>
</evidence>
<dbReference type="AlphaFoldDB" id="W2PWK6"/>
<organism evidence="2 3">
    <name type="scientific">Phytophthora nicotianae (strain INRA-310)</name>
    <name type="common">Phytophthora parasitica</name>
    <dbReference type="NCBI Taxonomy" id="761204"/>
    <lineage>
        <taxon>Eukaryota</taxon>
        <taxon>Sar</taxon>
        <taxon>Stramenopiles</taxon>
        <taxon>Oomycota</taxon>
        <taxon>Peronosporomycetes</taxon>
        <taxon>Peronosporales</taxon>
        <taxon>Peronosporaceae</taxon>
        <taxon>Phytophthora</taxon>
    </lineage>
</organism>
<proteinExistence type="predicted"/>
<name>W2PWK6_PHYN3</name>
<feature type="compositionally biased region" description="Basic residues" evidence="1">
    <location>
        <begin position="55"/>
        <end position="70"/>
    </location>
</feature>
<dbReference type="GeneID" id="20192096"/>
<evidence type="ECO:0000256" key="1">
    <source>
        <dbReference type="SAM" id="MobiDB-lite"/>
    </source>
</evidence>
<sequence>MTPSDSARSSHSSASVEFVGVSAPDAPTQASVGGAVKVMCPAEGGPDARSCPNSTRKKVNQSRKTKRRRE</sequence>